<dbReference type="PRINTS" id="PR00344">
    <property type="entry name" value="BCTRLSENSOR"/>
</dbReference>
<dbReference type="STRING" id="512763.DC20_19885"/>
<dbReference type="PROSITE" id="PS50109">
    <property type="entry name" value="HIS_KIN"/>
    <property type="match status" value="1"/>
</dbReference>
<evidence type="ECO:0000256" key="2">
    <source>
        <dbReference type="ARBA" id="ARBA00012438"/>
    </source>
</evidence>
<dbReference type="SMART" id="SM00387">
    <property type="entry name" value="HATPase_c"/>
    <property type="match status" value="1"/>
</dbReference>
<reference evidence="10 11" key="1">
    <citation type="submission" date="2015-08" db="EMBL/GenBank/DDBJ databases">
        <title>Complete genome sequence of Rufibacter tibetensis strain 1351t, a radiation-resistant bacterium from tibet plateau.</title>
        <authorList>
            <person name="Dai J."/>
        </authorList>
    </citation>
    <scope>NUCLEOTIDE SEQUENCE [LARGE SCALE GENOMIC DNA]</scope>
    <source>
        <strain evidence="10 11">1351</strain>
    </source>
</reference>
<evidence type="ECO:0000313" key="11">
    <source>
        <dbReference type="Proteomes" id="UP000061382"/>
    </source>
</evidence>
<keyword evidence="3" id="KW-0597">Phosphoprotein</keyword>
<dbReference type="InterPro" id="IPR019734">
    <property type="entry name" value="TPR_rpt"/>
</dbReference>
<keyword evidence="5" id="KW-0418">Kinase</keyword>
<dbReference type="InterPro" id="IPR011990">
    <property type="entry name" value="TPR-like_helical_dom_sf"/>
</dbReference>
<evidence type="ECO:0000256" key="5">
    <source>
        <dbReference type="ARBA" id="ARBA00022777"/>
    </source>
</evidence>
<evidence type="ECO:0000256" key="6">
    <source>
        <dbReference type="PROSITE-ProRule" id="PRU00339"/>
    </source>
</evidence>
<feature type="transmembrane region" description="Helical" evidence="8">
    <location>
        <begin position="355"/>
        <end position="375"/>
    </location>
</feature>
<dbReference type="PROSITE" id="PS50005">
    <property type="entry name" value="TPR"/>
    <property type="match status" value="2"/>
</dbReference>
<feature type="coiled-coil region" evidence="7">
    <location>
        <begin position="317"/>
        <end position="351"/>
    </location>
</feature>
<dbReference type="GO" id="GO:0009927">
    <property type="term" value="F:histidine phosphotransfer kinase activity"/>
    <property type="evidence" value="ECO:0007669"/>
    <property type="project" value="TreeGrafter"/>
</dbReference>
<feature type="repeat" description="TPR" evidence="6">
    <location>
        <begin position="119"/>
        <end position="152"/>
    </location>
</feature>
<dbReference type="AlphaFoldDB" id="A0A0P0C733"/>
<keyword evidence="8" id="KW-0472">Membrane</keyword>
<feature type="repeat" description="TPR" evidence="6">
    <location>
        <begin position="159"/>
        <end position="192"/>
    </location>
</feature>
<dbReference type="KEGG" id="rti:DC20_19885"/>
<dbReference type="PANTHER" id="PTHR43047">
    <property type="entry name" value="TWO-COMPONENT HISTIDINE PROTEIN KINASE"/>
    <property type="match status" value="1"/>
</dbReference>
<evidence type="ECO:0000256" key="3">
    <source>
        <dbReference type="ARBA" id="ARBA00022553"/>
    </source>
</evidence>
<gene>
    <name evidence="10" type="ORF">DC20_19885</name>
</gene>
<dbReference type="GO" id="GO:0005886">
    <property type="term" value="C:plasma membrane"/>
    <property type="evidence" value="ECO:0007669"/>
    <property type="project" value="TreeGrafter"/>
</dbReference>
<keyword evidence="4" id="KW-0808">Transferase</keyword>
<dbReference type="PATRIC" id="fig|512763.3.peg.4367"/>
<dbReference type="Proteomes" id="UP000061382">
    <property type="component" value="Chromosome"/>
</dbReference>
<keyword evidence="8" id="KW-1133">Transmembrane helix</keyword>
<dbReference type="InterPro" id="IPR003661">
    <property type="entry name" value="HisK_dim/P_dom"/>
</dbReference>
<proteinExistence type="predicted"/>
<dbReference type="InterPro" id="IPR036890">
    <property type="entry name" value="HATPase_C_sf"/>
</dbReference>
<evidence type="ECO:0000256" key="7">
    <source>
        <dbReference type="SAM" id="Coils"/>
    </source>
</evidence>
<dbReference type="PANTHER" id="PTHR43047:SF72">
    <property type="entry name" value="OSMOSENSING HISTIDINE PROTEIN KINASE SLN1"/>
    <property type="match status" value="1"/>
</dbReference>
<dbReference type="Gene3D" id="1.25.40.10">
    <property type="entry name" value="Tetratricopeptide repeat domain"/>
    <property type="match status" value="2"/>
</dbReference>
<dbReference type="Gene3D" id="1.10.287.130">
    <property type="match status" value="1"/>
</dbReference>
<organism evidence="10 11">
    <name type="scientific">Rufibacter tibetensis</name>
    <dbReference type="NCBI Taxonomy" id="512763"/>
    <lineage>
        <taxon>Bacteria</taxon>
        <taxon>Pseudomonadati</taxon>
        <taxon>Bacteroidota</taxon>
        <taxon>Cytophagia</taxon>
        <taxon>Cytophagales</taxon>
        <taxon>Hymenobacteraceae</taxon>
        <taxon>Rufibacter</taxon>
    </lineage>
</organism>
<dbReference type="Pfam" id="PF00512">
    <property type="entry name" value="HisKA"/>
    <property type="match status" value="1"/>
</dbReference>
<dbReference type="Pfam" id="PF02518">
    <property type="entry name" value="HATPase_c"/>
    <property type="match status" value="1"/>
</dbReference>
<protein>
    <recommendedName>
        <fullName evidence="2">histidine kinase</fullName>
        <ecNumber evidence="2">2.7.13.3</ecNumber>
    </recommendedName>
</protein>
<dbReference type="InterPro" id="IPR036097">
    <property type="entry name" value="HisK_dim/P_sf"/>
</dbReference>
<sequence length="655" mass="74679">MKKLYFLLFWLGLTAFPLLGRTPVVLMQELKRASSPQKKVELFNLISEYYREVDPKQAVLYGQKAADLATQLKDQKQLSAAYNNISIGHYWLNNLIKASEFTYKALKIREQLRDSIGVASSYNALGNIHREQENYQTSIAFFDKALKIGERINRKKTISTSLNNLGATYELMGHPEKALKYYLQVKELNDEGDQYDEALNDLNLGNIYFLLGQNDKALTHLNHSLSISEEIRNEINKIYIYRSLAQIHLQGKEYAKAIAEAKKSLHISQQVPSPEGVKEASLLLNKIYLAQSDYQQAHSYLMLHNVYKDSLLSRQQSEAQAEMHAKYELEKKEAENNQLRIEQELQKEKLVQKELIQYATGILLLMALALAFVSYKGRRRAKMANEQLSQFNQVILEKNQNIHLQKEELEKINHQKDLLFSIIAHDLRSPLISLQSLLQLIAMGKLPQEKLDRFVKELDTQHQNTLGLLDNLLVWAKIQMKGVSLEPEPLQLRDLVDQNIQLLLPQAQKKGITLENNIPEQLYALVDAETLKLVFRNLMTNSIKFCHEGAVVEVMADQLSEEQLVVTVKDCGIGISPANQLKLFGANNFKERGTANEKGNGLGLMLCKEFIERNGGEIWVDSEIGVGSQFHFTVPAYQVEKPEEAYSDLTAESMV</sequence>
<dbReference type="InterPro" id="IPR003594">
    <property type="entry name" value="HATPase_dom"/>
</dbReference>
<dbReference type="SUPFAM" id="SSF55874">
    <property type="entry name" value="ATPase domain of HSP90 chaperone/DNA topoisomerase II/histidine kinase"/>
    <property type="match status" value="1"/>
</dbReference>
<dbReference type="EC" id="2.7.13.3" evidence="2"/>
<comment type="catalytic activity">
    <reaction evidence="1">
        <text>ATP + protein L-histidine = ADP + protein N-phospho-L-histidine.</text>
        <dbReference type="EC" id="2.7.13.3"/>
    </reaction>
</comment>
<name>A0A0P0C733_9BACT</name>
<dbReference type="EMBL" id="CP012643">
    <property type="protein sequence ID" value="ALJ00834.1"/>
    <property type="molecule type" value="Genomic_DNA"/>
</dbReference>
<dbReference type="RefSeq" id="WP_062545447.1">
    <property type="nucleotide sequence ID" value="NZ_CP012643.1"/>
</dbReference>
<evidence type="ECO:0000256" key="8">
    <source>
        <dbReference type="SAM" id="Phobius"/>
    </source>
</evidence>
<dbReference type="GO" id="GO:0000155">
    <property type="term" value="F:phosphorelay sensor kinase activity"/>
    <property type="evidence" value="ECO:0007669"/>
    <property type="project" value="InterPro"/>
</dbReference>
<dbReference type="InterPro" id="IPR004358">
    <property type="entry name" value="Sig_transdc_His_kin-like_C"/>
</dbReference>
<dbReference type="SMART" id="SM00028">
    <property type="entry name" value="TPR"/>
    <property type="match status" value="5"/>
</dbReference>
<dbReference type="Pfam" id="PF13424">
    <property type="entry name" value="TPR_12"/>
    <property type="match status" value="2"/>
</dbReference>
<evidence type="ECO:0000313" key="10">
    <source>
        <dbReference type="EMBL" id="ALJ00834.1"/>
    </source>
</evidence>
<evidence type="ECO:0000259" key="9">
    <source>
        <dbReference type="PROSITE" id="PS50109"/>
    </source>
</evidence>
<keyword evidence="8" id="KW-0812">Transmembrane</keyword>
<evidence type="ECO:0000256" key="4">
    <source>
        <dbReference type="ARBA" id="ARBA00022679"/>
    </source>
</evidence>
<keyword evidence="7" id="KW-0175">Coiled coil</keyword>
<keyword evidence="6" id="KW-0802">TPR repeat</keyword>
<dbReference type="Gene3D" id="3.30.565.10">
    <property type="entry name" value="Histidine kinase-like ATPase, C-terminal domain"/>
    <property type="match status" value="1"/>
</dbReference>
<accession>A0A0P0C733</accession>
<feature type="domain" description="Histidine kinase" evidence="9">
    <location>
        <begin position="422"/>
        <end position="638"/>
    </location>
</feature>
<dbReference type="OrthoDB" id="9810447at2"/>
<evidence type="ECO:0000256" key="1">
    <source>
        <dbReference type="ARBA" id="ARBA00000085"/>
    </source>
</evidence>
<keyword evidence="11" id="KW-1185">Reference proteome</keyword>
<dbReference type="SUPFAM" id="SSF48452">
    <property type="entry name" value="TPR-like"/>
    <property type="match status" value="2"/>
</dbReference>
<dbReference type="InterPro" id="IPR005467">
    <property type="entry name" value="His_kinase_dom"/>
</dbReference>
<dbReference type="SMART" id="SM00388">
    <property type="entry name" value="HisKA"/>
    <property type="match status" value="1"/>
</dbReference>
<dbReference type="SUPFAM" id="SSF47384">
    <property type="entry name" value="Homodimeric domain of signal transducing histidine kinase"/>
    <property type="match status" value="1"/>
</dbReference>